<dbReference type="GO" id="GO:0004553">
    <property type="term" value="F:hydrolase activity, hydrolyzing O-glycosyl compounds"/>
    <property type="evidence" value="ECO:0007669"/>
    <property type="project" value="UniProtKB-ARBA"/>
</dbReference>
<dbReference type="RefSeq" id="WP_074558223.1">
    <property type="nucleotide sequence ID" value="NZ_FMYE01000019.1"/>
</dbReference>
<dbReference type="CDD" id="cd00229">
    <property type="entry name" value="SGNH_hydrolase"/>
    <property type="match status" value="1"/>
</dbReference>
<dbReference type="SUPFAM" id="SSF52266">
    <property type="entry name" value="SGNH hydrolase"/>
    <property type="match status" value="1"/>
</dbReference>
<protein>
    <submittedName>
        <fullName evidence="2">Lysophospholipase L1</fullName>
    </submittedName>
</protein>
<evidence type="ECO:0000313" key="3">
    <source>
        <dbReference type="Proteomes" id="UP000183670"/>
    </source>
</evidence>
<dbReference type="AlphaFoldDB" id="A0A1G6G5H0"/>
<dbReference type="InterPro" id="IPR013320">
    <property type="entry name" value="ConA-like_dom_sf"/>
</dbReference>
<evidence type="ECO:0000256" key="1">
    <source>
        <dbReference type="SAM" id="SignalP"/>
    </source>
</evidence>
<sequence length="858" mass="94832">MKKYIFLAFALFGMLSIGSCNDDEPIVPPSPGEEIEIPEPVTPVLVQTLYFDFGSNGTATNPSRGDQTQSPDVNGHYWNNIINNDGIYAKVNSVYSSFVNSENTSVDYELTLNNRFSTNGQSTGGGLLEPQKELLKDFAVPSVTEDYFYIESGENNSSFTFSKLDPKKAYKFYAFGSRINTQTRTAYYIMSGLNLYQGELQTSGTNCGGEGINQNIKNICESELIYPDDDGNIKFTVSRKNGDYIALNALKIEEYTDIERPNQFTSLTMTGSAMEEGEVPMHIVSADGSLTNVFEAYTSFKSGEFSFRGTTKDRKTVNIGKGYKAGVVADNNYGITASTTGTVRITVDLSRKTYDILPVKEWALVGSVTPNGWSVDKGVPLTYQGKGVWAGRVKLTGISGVSDRERFNFAMNKSWDYVMKRVKGTANEVGMGTQGYDTEDINLNHGTYHITLDLRRYVYYIDCGEEGIDPFKISVMGSSVANGQGATSNHGYAYMYGELLDERFRNQESKLPWYTSGISVNSNNTLNLLARYNDLIHDCGAYVIFGLSLGNEGIHGATDQQAIYNQFKDNMQTLIKKAREDGKYPVMMNNYTRGDFDANDYEYVKQMNLLIHEWDLPSINLLGAIDDGKGVWATGYQNGTDIYHPNTDGHREFTYAMVPSLFDAIDAGKGQPSRVSGTSYVLADKKVLVFTPEDMVHPFTLSFKIKGTTDGVIASFANGGNATGTLKIQDGVVVYHSPLTGEIKGAVSVTDNQWHVVSLTHYYAQGRTLLYTDKALAGELGEKLTVGKFTIGDNTSANSREYSELFFYRSAMNREEIDKLCDGRMLKSSLEIYAPLDGSKSTIENLAQSMNSVALKTE</sequence>
<dbReference type="InterPro" id="IPR036514">
    <property type="entry name" value="SGNH_hydro_sf"/>
</dbReference>
<dbReference type="PROSITE" id="PS51257">
    <property type="entry name" value="PROKAR_LIPOPROTEIN"/>
    <property type="match status" value="1"/>
</dbReference>
<accession>A0A1G6G5H0</accession>
<dbReference type="GO" id="GO:0005975">
    <property type="term" value="P:carbohydrate metabolic process"/>
    <property type="evidence" value="ECO:0007669"/>
    <property type="project" value="UniProtKB-ARBA"/>
</dbReference>
<dbReference type="GO" id="GO:0016788">
    <property type="term" value="F:hydrolase activity, acting on ester bonds"/>
    <property type="evidence" value="ECO:0007669"/>
    <property type="project" value="UniProtKB-ARBA"/>
</dbReference>
<feature type="signal peptide" evidence="1">
    <location>
        <begin position="1"/>
        <end position="22"/>
    </location>
</feature>
<proteinExistence type="predicted"/>
<dbReference type="Proteomes" id="UP000183670">
    <property type="component" value="Unassembled WGS sequence"/>
</dbReference>
<keyword evidence="1" id="KW-0732">Signal</keyword>
<dbReference type="SUPFAM" id="SSF49899">
    <property type="entry name" value="Concanavalin A-like lectins/glucanases"/>
    <property type="match status" value="1"/>
</dbReference>
<dbReference type="EMBL" id="FMYE01000019">
    <property type="protein sequence ID" value="SDB77257.1"/>
    <property type="molecule type" value="Genomic_DNA"/>
</dbReference>
<dbReference type="Gene3D" id="3.40.50.1110">
    <property type="entry name" value="SGNH hydrolase"/>
    <property type="match status" value="1"/>
</dbReference>
<dbReference type="Gene3D" id="2.60.120.200">
    <property type="match status" value="1"/>
</dbReference>
<gene>
    <name evidence="2" type="ORF">SAMN05192581_101929</name>
</gene>
<reference evidence="2 3" key="1">
    <citation type="submission" date="2016-10" db="EMBL/GenBank/DDBJ databases">
        <authorList>
            <person name="de Groot N.N."/>
        </authorList>
    </citation>
    <scope>NUCLEOTIDE SEQUENCE [LARGE SCALE GENOMIC DNA]</scope>
    <source>
        <strain evidence="2 3">NLAE-zl-C500</strain>
    </source>
</reference>
<feature type="chain" id="PRO_5010299671" evidence="1">
    <location>
        <begin position="23"/>
        <end position="858"/>
    </location>
</feature>
<evidence type="ECO:0000313" key="2">
    <source>
        <dbReference type="EMBL" id="SDB77257.1"/>
    </source>
</evidence>
<name>A0A1G6G5H0_BACOV</name>
<organism evidence="2 3">
    <name type="scientific">Bacteroides ovatus</name>
    <dbReference type="NCBI Taxonomy" id="28116"/>
    <lineage>
        <taxon>Bacteria</taxon>
        <taxon>Pseudomonadati</taxon>
        <taxon>Bacteroidota</taxon>
        <taxon>Bacteroidia</taxon>
        <taxon>Bacteroidales</taxon>
        <taxon>Bacteroidaceae</taxon>
        <taxon>Bacteroides</taxon>
    </lineage>
</organism>